<feature type="domain" description="Suppressor of fused-like" evidence="1">
    <location>
        <begin position="51"/>
        <end position="220"/>
    </location>
</feature>
<dbReference type="SUPFAM" id="SSF103359">
    <property type="entry name" value="Suppressor of Fused, N-terminal domain"/>
    <property type="match status" value="1"/>
</dbReference>
<evidence type="ECO:0000313" key="2">
    <source>
        <dbReference type="EMBL" id="MDO7021646.1"/>
    </source>
</evidence>
<sequence length="224" mass="25342">MSVENLNNNDLNNEEINTSGFDAITEAFEKIYKEQKEPLHYKPIISYELGGKDPLDGVSVYRGDGYYHFVTYGFSELYEKESEDKEYSGFGFELTFKLKMNEKQANNTKDEDASDDEIKSAVGFLQQLAGYVFESGSIFNPYEYIWTKQKEGIDSKQKSKITGFITIPDEAGEINTPNGKVIFVELVGATDSELNAIYDKKITVKELAQKIGTDITDYSRTSLL</sequence>
<evidence type="ECO:0000313" key="3">
    <source>
        <dbReference type="Proteomes" id="UP001175147"/>
    </source>
</evidence>
<comment type="caution">
    <text evidence="2">The sequence shown here is derived from an EMBL/GenBank/DDBJ whole genome shotgun (WGS) entry which is preliminary data.</text>
</comment>
<dbReference type="InterPro" id="IPR037181">
    <property type="entry name" value="SUFU_N"/>
</dbReference>
<dbReference type="Proteomes" id="UP001175147">
    <property type="component" value="Unassembled WGS sequence"/>
</dbReference>
<name>A0ABT8Z193_9SPIR</name>
<keyword evidence="3" id="KW-1185">Reference proteome</keyword>
<dbReference type="RefSeq" id="WP_304385582.1">
    <property type="nucleotide sequence ID" value="NZ_JAUPBL010000062.1"/>
</dbReference>
<reference evidence="2" key="1">
    <citation type="submission" date="2023-07" db="EMBL/GenBank/DDBJ databases">
        <title>Mucosal microbiota of week-old chicken and adult hens.</title>
        <authorList>
            <person name="Volf J."/>
            <person name="Karasova D."/>
            <person name="Crhanova M."/>
            <person name="Faldynova M."/>
            <person name="Prikrylova H."/>
            <person name="Zeman M."/>
            <person name="Babak V."/>
            <person name="Rajova J."/>
            <person name="Rychlik I."/>
        </authorList>
    </citation>
    <scope>NUCLEOTIDE SEQUENCE</scope>
    <source>
        <strain evidence="2">ET902</strain>
    </source>
</reference>
<protein>
    <submittedName>
        <fullName evidence="2">Suppressor of fused domain protein</fullName>
    </submittedName>
</protein>
<dbReference type="EMBL" id="JAUPBM010000255">
    <property type="protein sequence ID" value="MDO7021646.1"/>
    <property type="molecule type" value="Genomic_DNA"/>
</dbReference>
<dbReference type="PANTHER" id="PTHR10928:SF2">
    <property type="entry name" value="SUPPRESSOR OF FUSED HOMOLOG"/>
    <property type="match status" value="1"/>
</dbReference>
<dbReference type="PANTHER" id="PTHR10928">
    <property type="entry name" value="SUPPRESSOR OF FUSED"/>
    <property type="match status" value="1"/>
</dbReference>
<gene>
    <name evidence="2" type="ORF">Q5M86_12785</name>
</gene>
<evidence type="ECO:0000259" key="1">
    <source>
        <dbReference type="Pfam" id="PF05076"/>
    </source>
</evidence>
<dbReference type="InterPro" id="IPR007768">
    <property type="entry name" value="Suppressor_of_fused"/>
</dbReference>
<dbReference type="InterPro" id="IPR020941">
    <property type="entry name" value="SUFU-like_domain"/>
</dbReference>
<organism evidence="2 3">
    <name type="scientific">Brachyspira innocens</name>
    <dbReference type="NCBI Taxonomy" id="13264"/>
    <lineage>
        <taxon>Bacteria</taxon>
        <taxon>Pseudomonadati</taxon>
        <taxon>Spirochaetota</taxon>
        <taxon>Spirochaetia</taxon>
        <taxon>Brachyspirales</taxon>
        <taxon>Brachyspiraceae</taxon>
        <taxon>Brachyspira</taxon>
    </lineage>
</organism>
<proteinExistence type="predicted"/>
<accession>A0ABT8Z193</accession>
<dbReference type="Pfam" id="PF05076">
    <property type="entry name" value="SUFU"/>
    <property type="match status" value="1"/>
</dbReference>